<dbReference type="PANTHER" id="PTHR12205:SF0">
    <property type="entry name" value="CENTROMERE_KINETOCHORE PROTEIN ZW10 HOMOLOG"/>
    <property type="match status" value="1"/>
</dbReference>
<dbReference type="PANTHER" id="PTHR12205">
    <property type="entry name" value="CENTROMERE/KINETOCHORE PROTEIN ZW10"/>
    <property type="match status" value="1"/>
</dbReference>
<organism evidence="3 4">
    <name type="scientific">Smittium simulii</name>
    <dbReference type="NCBI Taxonomy" id="133385"/>
    <lineage>
        <taxon>Eukaryota</taxon>
        <taxon>Fungi</taxon>
        <taxon>Fungi incertae sedis</taxon>
        <taxon>Zoopagomycota</taxon>
        <taxon>Kickxellomycotina</taxon>
        <taxon>Harpellomycetes</taxon>
        <taxon>Harpellales</taxon>
        <taxon>Legeriomycetaceae</taxon>
        <taxon>Smittium</taxon>
    </lineage>
</organism>
<evidence type="ECO:0000256" key="1">
    <source>
        <dbReference type="SAM" id="Coils"/>
    </source>
</evidence>
<dbReference type="GO" id="GO:1990423">
    <property type="term" value="C:RZZ complex"/>
    <property type="evidence" value="ECO:0007669"/>
    <property type="project" value="TreeGrafter"/>
</dbReference>
<dbReference type="Pfam" id="PF22766">
    <property type="entry name" value="ZW10_C2"/>
    <property type="match status" value="1"/>
</dbReference>
<evidence type="ECO:0000313" key="4">
    <source>
        <dbReference type="Proteomes" id="UP000245383"/>
    </source>
</evidence>
<dbReference type="EMBL" id="MBFR01000022">
    <property type="protein sequence ID" value="PVU96894.1"/>
    <property type="molecule type" value="Genomic_DNA"/>
</dbReference>
<dbReference type="Proteomes" id="UP000245383">
    <property type="component" value="Unassembled WGS sequence"/>
</dbReference>
<dbReference type="InterPro" id="IPR055148">
    <property type="entry name" value="ZW10_C_2"/>
</dbReference>
<name>A0A2T9YX65_9FUNG</name>
<protein>
    <recommendedName>
        <fullName evidence="2">ZW10 C-terminal helical domain-containing protein</fullName>
    </recommendedName>
</protein>
<feature type="coiled-coil region" evidence="1">
    <location>
        <begin position="28"/>
        <end position="87"/>
    </location>
</feature>
<gene>
    <name evidence="3" type="ORF">BB561_000891</name>
</gene>
<dbReference type="AlphaFoldDB" id="A0A2T9YX65"/>
<dbReference type="GO" id="GO:0006888">
    <property type="term" value="P:endoplasmic reticulum to Golgi vesicle-mediated transport"/>
    <property type="evidence" value="ECO:0007669"/>
    <property type="project" value="TreeGrafter"/>
</dbReference>
<dbReference type="OrthoDB" id="534815at2759"/>
<dbReference type="GO" id="GO:0007094">
    <property type="term" value="P:mitotic spindle assembly checkpoint signaling"/>
    <property type="evidence" value="ECO:0007669"/>
    <property type="project" value="TreeGrafter"/>
</dbReference>
<keyword evidence="1" id="KW-0175">Coiled coil</keyword>
<evidence type="ECO:0000313" key="3">
    <source>
        <dbReference type="EMBL" id="PVU96894.1"/>
    </source>
</evidence>
<dbReference type="STRING" id="133385.A0A2T9YX65"/>
<proteinExistence type="predicted"/>
<comment type="caution">
    <text evidence="3">The sequence shown here is derived from an EMBL/GenBank/DDBJ whole genome shotgun (WGS) entry which is preliminary data.</text>
</comment>
<accession>A0A2T9YX65</accession>
<feature type="domain" description="ZW10 C-terminal helical" evidence="2">
    <location>
        <begin position="597"/>
        <end position="731"/>
    </location>
</feature>
<dbReference type="InterPro" id="IPR046362">
    <property type="entry name" value="Zw10/DSL1_C_sf"/>
</dbReference>
<keyword evidence="4" id="KW-1185">Reference proteome</keyword>
<evidence type="ECO:0000259" key="2">
    <source>
        <dbReference type="Pfam" id="PF22766"/>
    </source>
</evidence>
<dbReference type="Gene3D" id="1.10.357.150">
    <property type="match status" value="1"/>
</dbReference>
<reference evidence="3 4" key="1">
    <citation type="journal article" date="2018" name="MBio">
        <title>Comparative Genomics Reveals the Core Gene Toolbox for the Fungus-Insect Symbiosis.</title>
        <authorList>
            <person name="Wang Y."/>
            <person name="Stata M."/>
            <person name="Wang W."/>
            <person name="Stajich J.E."/>
            <person name="White M.M."/>
            <person name="Moncalvo J.M."/>
        </authorList>
    </citation>
    <scope>NUCLEOTIDE SEQUENCE [LARGE SCALE GENOMIC DNA]</scope>
    <source>
        <strain evidence="3 4">SWE-8-4</strain>
    </source>
</reference>
<sequence>MENSNSIEFILLTLKDSLKNSQSAPLNLEDMERCHESLEQEIATKKTELSKTISENKSVFETFEAEVSRFDQEIDSALKNLKELEKSWLSSQNSYLKDVKSDTNEINTLNNDLLVHKKVIAVLDFLHNIKLHLDISSSAILGKRLLEAAQEIVLLDQILIKNTIGDSIIIKKIKNQIRDMKLNIQEISVKLIIEAIEIYNNSSTFSLKINLSENSRLDIFAAYKILGFLDSLTDIIHKTICIPFIVFCSSDSIELESSKDELLIKKCDKGSKVIDSLDENSVKSVLVAFFEFLRKRLFTDEYITLIPKSVKIELENELWLSIISNCFSLERAFKENSWDSLKSDALEVEKAFQKCGALEIDNALLLKFAETVEPRYASIKSQKILELVRKSILRPDFKEILTSKLNFPEIENKEYYETSSLENTPTFAVTESTYEVTKYLYDLCILYHHSLNIESKHIFLDHIYTCVGIYCSLRYNAHKLSIKKVGYLSILCYNDNLFLALHLNNIYNIITQNKAIQADSDVLRYEKKQKFYYNELLVEAYNYLNEMILRLHSEIKDLLMTCEDFDSASDSKKREKIISSVKKIKYFINNTANSITFTKDSLPRHVYNMIIGSAINNLFENVYFQIMSANYISAEDSKALKAICEEILGIEDLILLENEKLGWESKLSQQQLNEYIPMLSKFIQLKDIMILSISEIGERYKLGFFNCFENIEDLVKLVQMLFEDSDRRDTLVDILQQIV</sequence>
<dbReference type="GO" id="GO:0005737">
    <property type="term" value="C:cytoplasm"/>
    <property type="evidence" value="ECO:0007669"/>
    <property type="project" value="GOC"/>
</dbReference>